<dbReference type="OrthoDB" id="364892at2759"/>
<keyword evidence="3" id="KW-1185">Reference proteome</keyword>
<dbReference type="GO" id="GO:0003924">
    <property type="term" value="F:GTPase activity"/>
    <property type="evidence" value="ECO:0007669"/>
    <property type="project" value="TreeGrafter"/>
</dbReference>
<reference evidence="3" key="2">
    <citation type="submission" date="2015-01" db="EMBL/GenBank/DDBJ databases">
        <title>Evolutionary Origins and Diversification of the Mycorrhizal Mutualists.</title>
        <authorList>
            <consortium name="DOE Joint Genome Institute"/>
            <consortium name="Mycorrhizal Genomics Consortium"/>
            <person name="Kohler A."/>
            <person name="Kuo A."/>
            <person name="Nagy L.G."/>
            <person name="Floudas D."/>
            <person name="Copeland A."/>
            <person name="Barry K.W."/>
            <person name="Cichocki N."/>
            <person name="Veneault-Fourrey C."/>
            <person name="LaButti K."/>
            <person name="Lindquist E.A."/>
            <person name="Lipzen A."/>
            <person name="Lundell T."/>
            <person name="Morin E."/>
            <person name="Murat C."/>
            <person name="Riley R."/>
            <person name="Ohm R."/>
            <person name="Sun H."/>
            <person name="Tunlid A."/>
            <person name="Henrissat B."/>
            <person name="Grigoriev I.V."/>
            <person name="Hibbett D.S."/>
            <person name="Martin F."/>
        </authorList>
    </citation>
    <scope>NUCLEOTIDE SEQUENCE [LARGE SCALE GENOMIC DNA]</scope>
    <source>
        <strain evidence="3">LaAM-08-1</strain>
    </source>
</reference>
<name>A0A0C9WS85_9AGAR</name>
<evidence type="ECO:0000313" key="2">
    <source>
        <dbReference type="EMBL" id="KIJ94465.1"/>
    </source>
</evidence>
<dbReference type="InterPro" id="IPR000640">
    <property type="entry name" value="EFG_V-like"/>
</dbReference>
<evidence type="ECO:0000259" key="1">
    <source>
        <dbReference type="Pfam" id="PF00679"/>
    </source>
</evidence>
<dbReference type="PANTHER" id="PTHR42908">
    <property type="entry name" value="TRANSLATION ELONGATION FACTOR-RELATED"/>
    <property type="match status" value="1"/>
</dbReference>
<dbReference type="InterPro" id="IPR027417">
    <property type="entry name" value="P-loop_NTPase"/>
</dbReference>
<dbReference type="PANTHER" id="PTHR42908:SF8">
    <property type="entry name" value="TR-TYPE G DOMAIN-CONTAINING PROTEIN"/>
    <property type="match status" value="1"/>
</dbReference>
<dbReference type="Pfam" id="PF00679">
    <property type="entry name" value="EFG_C"/>
    <property type="match status" value="1"/>
</dbReference>
<feature type="domain" description="Elongation factor EFG" evidence="1">
    <location>
        <begin position="336"/>
        <end position="404"/>
    </location>
</feature>
<dbReference type="Gene3D" id="3.30.70.240">
    <property type="match status" value="1"/>
</dbReference>
<dbReference type="SUPFAM" id="SSF54980">
    <property type="entry name" value="EF-G C-terminal domain-like"/>
    <property type="match status" value="2"/>
</dbReference>
<dbReference type="InterPro" id="IPR035647">
    <property type="entry name" value="EFG_III/V"/>
</dbReference>
<dbReference type="GO" id="GO:1990904">
    <property type="term" value="C:ribonucleoprotein complex"/>
    <property type="evidence" value="ECO:0007669"/>
    <property type="project" value="TreeGrafter"/>
</dbReference>
<dbReference type="AlphaFoldDB" id="A0A0C9WS85"/>
<dbReference type="GO" id="GO:0005829">
    <property type="term" value="C:cytosol"/>
    <property type="evidence" value="ECO:0007669"/>
    <property type="project" value="TreeGrafter"/>
</dbReference>
<gene>
    <name evidence="2" type="ORF">K443DRAFT_125216</name>
</gene>
<protein>
    <recommendedName>
        <fullName evidence="1">Elongation factor EFG domain-containing protein</fullName>
    </recommendedName>
</protein>
<accession>A0A0C9WS85</accession>
<organism evidence="2 3">
    <name type="scientific">Laccaria amethystina LaAM-08-1</name>
    <dbReference type="NCBI Taxonomy" id="1095629"/>
    <lineage>
        <taxon>Eukaryota</taxon>
        <taxon>Fungi</taxon>
        <taxon>Dikarya</taxon>
        <taxon>Basidiomycota</taxon>
        <taxon>Agaricomycotina</taxon>
        <taxon>Agaricomycetes</taxon>
        <taxon>Agaricomycetidae</taxon>
        <taxon>Agaricales</taxon>
        <taxon>Agaricineae</taxon>
        <taxon>Hydnangiaceae</taxon>
        <taxon>Laccaria</taxon>
    </lineage>
</organism>
<dbReference type="EMBL" id="KN838792">
    <property type="protein sequence ID" value="KIJ94465.1"/>
    <property type="molecule type" value="Genomic_DNA"/>
</dbReference>
<dbReference type="STRING" id="1095629.A0A0C9WS85"/>
<sequence>MAPLPESIRNIASIAHVDHGIQHQSINSSVNPGLSNSYLTATEQIIFTPTSSSPSSTSTITSDSPIEDGLITHLMNSNDLEREGGPIQMHWHEVERVMSMVDGVALGVDATVGPMTQSRFALAKALSRGVKLILKHVPLPHLSQCPQSKSSATYTWPCSSSARCIVVYWDLVIPFGPYIRQGGEGWRGLREVSVVRGEIVSVAGVKTRSGVGVNVTLVQSEGWGDEGPRVLPTTPIDPPTISVFVHANDSPMARQDGTKLTSQLIHERIYTEAETNVALTVLPGPTSESLELRERGVLHLGVLLESLRSEGYELGISSPRAVMLPDPDLSRPGGKLEPIEECTVLVKEEYAGGVVQKLVMRKGEMVSYETEEDGWAKVVMDVPARGLIGYMAGEFKHDVHGQGGVVCGCVFLPTTSFGTRRSSASRRLSTGSVRRG</sequence>
<dbReference type="Proteomes" id="UP000054477">
    <property type="component" value="Unassembled WGS sequence"/>
</dbReference>
<reference evidence="2 3" key="1">
    <citation type="submission" date="2014-04" db="EMBL/GenBank/DDBJ databases">
        <authorList>
            <consortium name="DOE Joint Genome Institute"/>
            <person name="Kuo A."/>
            <person name="Kohler A."/>
            <person name="Nagy L.G."/>
            <person name="Floudas D."/>
            <person name="Copeland A."/>
            <person name="Barry K.W."/>
            <person name="Cichocki N."/>
            <person name="Veneault-Fourrey C."/>
            <person name="LaButti K."/>
            <person name="Lindquist E.A."/>
            <person name="Lipzen A."/>
            <person name="Lundell T."/>
            <person name="Morin E."/>
            <person name="Murat C."/>
            <person name="Sun H."/>
            <person name="Tunlid A."/>
            <person name="Henrissat B."/>
            <person name="Grigoriev I.V."/>
            <person name="Hibbett D.S."/>
            <person name="Martin F."/>
            <person name="Nordberg H.P."/>
            <person name="Cantor M.N."/>
            <person name="Hua S.X."/>
        </authorList>
    </citation>
    <scope>NUCLEOTIDE SEQUENCE [LARGE SCALE GENOMIC DNA]</scope>
    <source>
        <strain evidence="2 3">LaAM-08-1</strain>
    </source>
</reference>
<dbReference type="HOGENOM" id="CLU_017016_2_1_1"/>
<evidence type="ECO:0000313" key="3">
    <source>
        <dbReference type="Proteomes" id="UP000054477"/>
    </source>
</evidence>
<proteinExistence type="predicted"/>
<dbReference type="Gene3D" id="3.30.70.870">
    <property type="entry name" value="Elongation Factor G (Translational Gtpase), domain 3"/>
    <property type="match status" value="1"/>
</dbReference>
<dbReference type="Gene3D" id="3.40.50.300">
    <property type="entry name" value="P-loop containing nucleotide triphosphate hydrolases"/>
    <property type="match status" value="1"/>
</dbReference>